<evidence type="ECO:0000256" key="1">
    <source>
        <dbReference type="SAM" id="MobiDB-lite"/>
    </source>
</evidence>
<evidence type="ECO:0000313" key="2">
    <source>
        <dbReference type="EMBL" id="CAK9170822.1"/>
    </source>
</evidence>
<organism evidence="2 3">
    <name type="scientific">Ilex paraguariensis</name>
    <name type="common">yerba mate</name>
    <dbReference type="NCBI Taxonomy" id="185542"/>
    <lineage>
        <taxon>Eukaryota</taxon>
        <taxon>Viridiplantae</taxon>
        <taxon>Streptophyta</taxon>
        <taxon>Embryophyta</taxon>
        <taxon>Tracheophyta</taxon>
        <taxon>Spermatophyta</taxon>
        <taxon>Magnoliopsida</taxon>
        <taxon>eudicotyledons</taxon>
        <taxon>Gunneridae</taxon>
        <taxon>Pentapetalae</taxon>
        <taxon>asterids</taxon>
        <taxon>campanulids</taxon>
        <taxon>Aquifoliales</taxon>
        <taxon>Aquifoliaceae</taxon>
        <taxon>Ilex</taxon>
    </lineage>
</organism>
<name>A0ABC8TN06_9AQUA</name>
<feature type="region of interest" description="Disordered" evidence="1">
    <location>
        <begin position="66"/>
        <end position="101"/>
    </location>
</feature>
<protein>
    <submittedName>
        <fullName evidence="2">Uncharacterized protein</fullName>
    </submittedName>
</protein>
<proteinExistence type="predicted"/>
<dbReference type="Proteomes" id="UP001642360">
    <property type="component" value="Unassembled WGS sequence"/>
</dbReference>
<sequence length="274" mass="30196">MLSAESFILNIDAKALSMDDIEFEKNMESARALLSGLSAESDDLPTQSYQNVEHVPRMEPTIPKQQALNSKKHQVPAMQPQFSPESSGTKPGNEEQYAKDQTSINKILSISDLENRGATILMNEDKVNQVFQDFPYLYSQTGDLTISDVEDLLNYYKQLAFKYICISKGLGVATPSPARSISQSQTQHHAETVEEPGVTPAVESHHAETVNESEVNQEADSSNEMHKNIGDTEDDSNGVSLLGLEYSDSTLPQDEAVKESAASQGEKNDEILLR</sequence>
<feature type="region of interest" description="Disordered" evidence="1">
    <location>
        <begin position="175"/>
        <end position="274"/>
    </location>
</feature>
<feature type="compositionally biased region" description="Polar residues" evidence="1">
    <location>
        <begin position="80"/>
        <end position="90"/>
    </location>
</feature>
<dbReference type="AlphaFoldDB" id="A0ABC8TN06"/>
<feature type="compositionally biased region" description="Polar residues" evidence="1">
    <location>
        <begin position="177"/>
        <end position="187"/>
    </location>
</feature>
<evidence type="ECO:0000313" key="3">
    <source>
        <dbReference type="Proteomes" id="UP001642360"/>
    </source>
</evidence>
<accession>A0ABC8TN06</accession>
<comment type="caution">
    <text evidence="2">The sequence shown here is derived from an EMBL/GenBank/DDBJ whole genome shotgun (WGS) entry which is preliminary data.</text>
</comment>
<gene>
    <name evidence="2" type="ORF">ILEXP_LOCUS40330</name>
</gene>
<reference evidence="2 3" key="1">
    <citation type="submission" date="2024-02" db="EMBL/GenBank/DDBJ databases">
        <authorList>
            <person name="Vignale AGUSTIN F."/>
            <person name="Sosa J E."/>
            <person name="Modenutti C."/>
        </authorList>
    </citation>
    <scope>NUCLEOTIDE SEQUENCE [LARGE SCALE GENOMIC DNA]</scope>
</reference>
<dbReference type="EMBL" id="CAUOFW020005591">
    <property type="protein sequence ID" value="CAK9170822.1"/>
    <property type="molecule type" value="Genomic_DNA"/>
</dbReference>
<keyword evidence="3" id="KW-1185">Reference proteome</keyword>
<feature type="compositionally biased region" description="Polar residues" evidence="1">
    <location>
        <begin position="210"/>
        <end position="222"/>
    </location>
</feature>